<feature type="domain" description="UspA" evidence="3">
    <location>
        <begin position="1"/>
        <end position="137"/>
    </location>
</feature>
<comment type="similarity">
    <text evidence="1">Belongs to the universal stress protein A family.</text>
</comment>
<protein>
    <submittedName>
        <fullName evidence="4">Nucleotide-binding universal stress protein, UspA family</fullName>
    </submittedName>
</protein>
<dbReference type="RefSeq" id="WP_092732781.1">
    <property type="nucleotide sequence ID" value="NZ_FNPC01000005.1"/>
</dbReference>
<reference evidence="5" key="1">
    <citation type="submission" date="2016-10" db="EMBL/GenBank/DDBJ databases">
        <authorList>
            <person name="Varghese N."/>
            <person name="Submissions S."/>
        </authorList>
    </citation>
    <scope>NUCLEOTIDE SEQUENCE [LARGE SCALE GENOMIC DNA]</scope>
    <source>
        <strain evidence="5">DC30,IBRC 10041,KCTC 4046</strain>
    </source>
</reference>
<evidence type="ECO:0000313" key="5">
    <source>
        <dbReference type="Proteomes" id="UP000199079"/>
    </source>
</evidence>
<dbReference type="Proteomes" id="UP000199079">
    <property type="component" value="Unassembled WGS sequence"/>
</dbReference>
<proteinExistence type="inferred from homology"/>
<dbReference type="Gene3D" id="3.40.50.620">
    <property type="entry name" value="HUPs"/>
    <property type="match status" value="2"/>
</dbReference>
<dbReference type="CDD" id="cd00293">
    <property type="entry name" value="USP-like"/>
    <property type="match status" value="2"/>
</dbReference>
<dbReference type="OrthoDB" id="105697at2157"/>
<dbReference type="InterPro" id="IPR006016">
    <property type="entry name" value="UspA"/>
</dbReference>
<dbReference type="PANTHER" id="PTHR46268:SF6">
    <property type="entry name" value="UNIVERSAL STRESS PROTEIN UP12"/>
    <property type="match status" value="1"/>
</dbReference>
<keyword evidence="5" id="KW-1185">Reference proteome</keyword>
<evidence type="ECO:0000313" key="4">
    <source>
        <dbReference type="EMBL" id="SDY43382.1"/>
    </source>
</evidence>
<evidence type="ECO:0000259" key="3">
    <source>
        <dbReference type="Pfam" id="PF00582"/>
    </source>
</evidence>
<feature type="region of interest" description="Disordered" evidence="2">
    <location>
        <begin position="193"/>
        <end position="229"/>
    </location>
</feature>
<gene>
    <name evidence="4" type="ORF">SAMN05216564_105141</name>
</gene>
<accession>A0A1H3JTY3</accession>
<organism evidence="4 5">
    <name type="scientific">Halopenitus persicus</name>
    <dbReference type="NCBI Taxonomy" id="1048396"/>
    <lineage>
        <taxon>Archaea</taxon>
        <taxon>Methanobacteriati</taxon>
        <taxon>Methanobacteriota</taxon>
        <taxon>Stenosarchaea group</taxon>
        <taxon>Halobacteria</taxon>
        <taxon>Halobacteriales</taxon>
        <taxon>Haloferacaceae</taxon>
        <taxon>Halopenitus</taxon>
    </lineage>
</organism>
<dbReference type="AlphaFoldDB" id="A0A1H3JTY3"/>
<dbReference type="SUPFAM" id="SSF52402">
    <property type="entry name" value="Adenine nucleotide alpha hydrolases-like"/>
    <property type="match status" value="2"/>
</dbReference>
<evidence type="ECO:0000256" key="1">
    <source>
        <dbReference type="ARBA" id="ARBA00008791"/>
    </source>
</evidence>
<dbReference type="PRINTS" id="PR01438">
    <property type="entry name" value="UNVRSLSTRESS"/>
</dbReference>
<dbReference type="Pfam" id="PF00582">
    <property type="entry name" value="Usp"/>
    <property type="match status" value="2"/>
</dbReference>
<feature type="domain" description="UspA" evidence="3">
    <location>
        <begin position="149"/>
        <end position="302"/>
    </location>
</feature>
<dbReference type="PANTHER" id="PTHR46268">
    <property type="entry name" value="STRESS RESPONSE PROTEIN NHAX"/>
    <property type="match status" value="1"/>
</dbReference>
<dbReference type="InterPro" id="IPR014729">
    <property type="entry name" value="Rossmann-like_a/b/a_fold"/>
</dbReference>
<evidence type="ECO:0000256" key="2">
    <source>
        <dbReference type="SAM" id="MobiDB-lite"/>
    </source>
</evidence>
<dbReference type="InterPro" id="IPR006015">
    <property type="entry name" value="Universal_stress_UspA"/>
</dbReference>
<name>A0A1H3JTY3_9EURY</name>
<dbReference type="EMBL" id="FNPC01000005">
    <property type="protein sequence ID" value="SDY43382.1"/>
    <property type="molecule type" value="Genomic_DNA"/>
</dbReference>
<feature type="compositionally biased region" description="Low complexity" evidence="2">
    <location>
        <begin position="202"/>
        <end position="229"/>
    </location>
</feature>
<sequence>MYDDILVPVDDSEPASTILGHVTDLASWADATIQLLFVADTGRHSVTVVENEVVDGLVRKGTTIVEDVRDRLRAPGIECETDVVQGTPATTIVEYADRYDHDLIVMSTHGRTGVSRYLRGSVSEAVVRRSPVPVLTARMQPDERLTFPYEDVLIPTDGSPGATRAVRHGVALADSLGATVHALSVVEEGWLDRDDEPAAPSADPEQAAGGEQAADPEQAAGGEQAAGDAVEAVVAEAETHGVTTTRHVADGNPADVIFDRIDAVDADVVVMGTTGRRGADRVLLGSVAERTVRDAPVPVLTVGDTE</sequence>